<dbReference type="Proteomes" id="UP000001449">
    <property type="component" value="Chromosome 3"/>
</dbReference>
<dbReference type="SUPFAM" id="SSF48403">
    <property type="entry name" value="Ankyrin repeat"/>
    <property type="match status" value="1"/>
</dbReference>
<reference evidence="3 4" key="2">
    <citation type="journal article" date="2008" name="Nature">
        <title>The Phaeodactylum genome reveals the evolutionary history of diatom genomes.</title>
        <authorList>
            <person name="Bowler C."/>
            <person name="Allen A.E."/>
            <person name="Badger J.H."/>
            <person name="Grimwood J."/>
            <person name="Jabbari K."/>
            <person name="Kuo A."/>
            <person name="Maheswari U."/>
            <person name="Martens C."/>
            <person name="Maumus F."/>
            <person name="Otillar R.P."/>
            <person name="Rayko E."/>
            <person name="Salamov A."/>
            <person name="Vandepoele K."/>
            <person name="Beszteri B."/>
            <person name="Gruber A."/>
            <person name="Heijde M."/>
            <person name="Katinka M."/>
            <person name="Mock T."/>
            <person name="Valentin K."/>
            <person name="Verret F."/>
            <person name="Berges J.A."/>
            <person name="Brownlee C."/>
            <person name="Cadoret J.P."/>
            <person name="Chiovitti A."/>
            <person name="Choi C.J."/>
            <person name="Coesel S."/>
            <person name="De Martino A."/>
            <person name="Detter J.C."/>
            <person name="Durkin C."/>
            <person name="Falciatore A."/>
            <person name="Fournet J."/>
            <person name="Haruta M."/>
            <person name="Huysman M.J."/>
            <person name="Jenkins B.D."/>
            <person name="Jiroutova K."/>
            <person name="Jorgensen R.E."/>
            <person name="Joubert Y."/>
            <person name="Kaplan A."/>
            <person name="Kroger N."/>
            <person name="Kroth P.G."/>
            <person name="La Roche J."/>
            <person name="Lindquist E."/>
            <person name="Lommer M."/>
            <person name="Martin-Jezequel V."/>
            <person name="Lopez P.J."/>
            <person name="Lucas S."/>
            <person name="Mangogna M."/>
            <person name="McGinnis K."/>
            <person name="Medlin L.K."/>
            <person name="Montsant A."/>
            <person name="Oudot-Le Secq M.P."/>
            <person name="Napoli C."/>
            <person name="Obornik M."/>
            <person name="Parker M.S."/>
            <person name="Petit J.L."/>
            <person name="Porcel B.M."/>
            <person name="Poulsen N."/>
            <person name="Robison M."/>
            <person name="Rychlewski L."/>
            <person name="Rynearson T.A."/>
            <person name="Schmutz J."/>
            <person name="Shapiro H."/>
            <person name="Siaut M."/>
            <person name="Stanley M."/>
            <person name="Sussman M.R."/>
            <person name="Taylor A.R."/>
            <person name="Vardi A."/>
            <person name="von Dassow P."/>
            <person name="Vyverman W."/>
            <person name="Willis A."/>
            <person name="Wyrwicz L.S."/>
            <person name="Rokhsar D.S."/>
            <person name="Weissenbach J."/>
            <person name="Armbrust E.V."/>
            <person name="Green B.R."/>
            <person name="Van de Peer Y."/>
            <person name="Grigoriev I.V."/>
        </authorList>
    </citation>
    <scope>NUCLEOTIDE SEQUENCE [LARGE SCALE GENOMIC DNA]</scope>
    <source>
        <strain evidence="3 4">CCMP1335</strain>
    </source>
</reference>
<dbReference type="InterPro" id="IPR052420">
    <property type="entry name" value="Espin/Espin-like"/>
</dbReference>
<dbReference type="SMART" id="SM00248">
    <property type="entry name" value="ANK"/>
    <property type="match status" value="4"/>
</dbReference>
<dbReference type="AlphaFoldDB" id="B8BX77"/>
<reference evidence="3 4" key="1">
    <citation type="journal article" date="2004" name="Science">
        <title>The genome of the diatom Thalassiosira pseudonana: ecology, evolution, and metabolism.</title>
        <authorList>
            <person name="Armbrust E.V."/>
            <person name="Berges J.A."/>
            <person name="Bowler C."/>
            <person name="Green B.R."/>
            <person name="Martinez D."/>
            <person name="Putnam N.H."/>
            <person name="Zhou S."/>
            <person name="Allen A.E."/>
            <person name="Apt K.E."/>
            <person name="Bechner M."/>
            <person name="Brzezinski M.A."/>
            <person name="Chaal B.K."/>
            <person name="Chiovitti A."/>
            <person name="Davis A.K."/>
            <person name="Demarest M.S."/>
            <person name="Detter J.C."/>
            <person name="Glavina T."/>
            <person name="Goodstein D."/>
            <person name="Hadi M.Z."/>
            <person name="Hellsten U."/>
            <person name="Hildebrand M."/>
            <person name="Jenkins B.D."/>
            <person name="Jurka J."/>
            <person name="Kapitonov V.V."/>
            <person name="Kroger N."/>
            <person name="Lau W.W."/>
            <person name="Lane T.W."/>
            <person name="Larimer F.W."/>
            <person name="Lippmeier J.C."/>
            <person name="Lucas S."/>
            <person name="Medina M."/>
            <person name="Montsant A."/>
            <person name="Obornik M."/>
            <person name="Parker M.S."/>
            <person name="Palenik B."/>
            <person name="Pazour G.J."/>
            <person name="Richardson P.M."/>
            <person name="Rynearson T.A."/>
            <person name="Saito M.A."/>
            <person name="Schwartz D.C."/>
            <person name="Thamatrakoln K."/>
            <person name="Valentin K."/>
            <person name="Vardi A."/>
            <person name="Wilkerson F.P."/>
            <person name="Rokhsar D.S."/>
        </authorList>
    </citation>
    <scope>NUCLEOTIDE SEQUENCE [LARGE SCALE GENOMIC DNA]</scope>
    <source>
        <strain evidence="3 4">CCMP1335</strain>
    </source>
</reference>
<evidence type="ECO:0000313" key="3">
    <source>
        <dbReference type="EMBL" id="EED94158.1"/>
    </source>
</evidence>
<dbReference type="PANTHER" id="PTHR24153">
    <property type="entry name" value="ESPIN"/>
    <property type="match status" value="1"/>
</dbReference>
<dbReference type="OMA" id="PEACMIQ"/>
<dbReference type="FunFam" id="1.25.40.20:FF:000603">
    <property type="entry name" value="Predicted protein"/>
    <property type="match status" value="1"/>
</dbReference>
<dbReference type="GO" id="GO:0051017">
    <property type="term" value="P:actin filament bundle assembly"/>
    <property type="evidence" value="ECO:0000318"/>
    <property type="project" value="GO_Central"/>
</dbReference>
<keyword evidence="4" id="KW-1185">Reference proteome</keyword>
<name>B8BX77_THAPS</name>
<dbReference type="InParanoid" id="B8BX77"/>
<dbReference type="GeneID" id="7444037"/>
<dbReference type="STRING" id="35128.B8BX77"/>
<dbReference type="Pfam" id="PF12796">
    <property type="entry name" value="Ank_2"/>
    <property type="match status" value="1"/>
</dbReference>
<accession>B8BX77</accession>
<dbReference type="RefSeq" id="XP_002288722.1">
    <property type="nucleotide sequence ID" value="XM_002288686.1"/>
</dbReference>
<dbReference type="PANTHER" id="PTHR24153:SF8">
    <property type="entry name" value="FORKED, ISOFORM F"/>
    <property type="match status" value="1"/>
</dbReference>
<dbReference type="EMBL" id="CM000640">
    <property type="protein sequence ID" value="EED94158.1"/>
    <property type="molecule type" value="Genomic_DNA"/>
</dbReference>
<evidence type="ECO:0000256" key="2">
    <source>
        <dbReference type="ARBA" id="ARBA00023043"/>
    </source>
</evidence>
<dbReference type="PaxDb" id="35128-Thaps3238"/>
<gene>
    <name evidence="3" type="ORF">THAPSDRAFT_3238</name>
</gene>
<dbReference type="HOGENOM" id="CLU_1232034_0_0_1"/>
<protein>
    <submittedName>
        <fullName evidence="3">Uncharacterized protein</fullName>
    </submittedName>
</protein>
<dbReference type="GO" id="GO:0051015">
    <property type="term" value="F:actin filament binding"/>
    <property type="evidence" value="ECO:0000318"/>
    <property type="project" value="GO_Central"/>
</dbReference>
<keyword evidence="2" id="KW-0040">ANK repeat</keyword>
<dbReference type="KEGG" id="tps:THAPSDRAFT_3238"/>
<dbReference type="InterPro" id="IPR002110">
    <property type="entry name" value="Ankyrin_rpt"/>
</dbReference>
<sequence length="236" mass="25599">MTESKSNLLGKSASTYLILLLKLIEKGDWYRFSQLALDEPQAFQSLSNLVSRSSGFNGMSLLHAAARYNPPSNIISKMIELCPDTIEKVDCLNRTALHVAAGTGADVSVIRVLTSRYPEACMIQDVDGRLPLHLACDSSCQLFEGSQNSKLPNFAVIQVLLSVSMESSVAEDEEGMSAVEYAIISDADISVVKLLQRATQREVRKLDAAVKKLHSVARDNSVEGFLPRGLLGAPSA</sequence>
<dbReference type="Gene3D" id="1.25.40.20">
    <property type="entry name" value="Ankyrin repeat-containing domain"/>
    <property type="match status" value="1"/>
</dbReference>
<evidence type="ECO:0000313" key="4">
    <source>
        <dbReference type="Proteomes" id="UP000001449"/>
    </source>
</evidence>
<dbReference type="GO" id="GO:0005737">
    <property type="term" value="C:cytoplasm"/>
    <property type="evidence" value="ECO:0000318"/>
    <property type="project" value="GO_Central"/>
</dbReference>
<dbReference type="InterPro" id="IPR036770">
    <property type="entry name" value="Ankyrin_rpt-contain_sf"/>
</dbReference>
<keyword evidence="1" id="KW-0677">Repeat</keyword>
<proteinExistence type="predicted"/>
<evidence type="ECO:0000256" key="1">
    <source>
        <dbReference type="ARBA" id="ARBA00022737"/>
    </source>
</evidence>
<organism evidence="3 4">
    <name type="scientific">Thalassiosira pseudonana</name>
    <name type="common">Marine diatom</name>
    <name type="synonym">Cyclotella nana</name>
    <dbReference type="NCBI Taxonomy" id="35128"/>
    <lineage>
        <taxon>Eukaryota</taxon>
        <taxon>Sar</taxon>
        <taxon>Stramenopiles</taxon>
        <taxon>Ochrophyta</taxon>
        <taxon>Bacillariophyta</taxon>
        <taxon>Coscinodiscophyceae</taxon>
        <taxon>Thalassiosirophycidae</taxon>
        <taxon>Thalassiosirales</taxon>
        <taxon>Thalassiosiraceae</taxon>
        <taxon>Thalassiosira</taxon>
    </lineage>
</organism>